<evidence type="ECO:0000313" key="1">
    <source>
        <dbReference type="EMBL" id="JAE01493.1"/>
    </source>
</evidence>
<organism evidence="1">
    <name type="scientific">Arundo donax</name>
    <name type="common">Giant reed</name>
    <name type="synonym">Donax arundinaceus</name>
    <dbReference type="NCBI Taxonomy" id="35708"/>
    <lineage>
        <taxon>Eukaryota</taxon>
        <taxon>Viridiplantae</taxon>
        <taxon>Streptophyta</taxon>
        <taxon>Embryophyta</taxon>
        <taxon>Tracheophyta</taxon>
        <taxon>Spermatophyta</taxon>
        <taxon>Magnoliopsida</taxon>
        <taxon>Liliopsida</taxon>
        <taxon>Poales</taxon>
        <taxon>Poaceae</taxon>
        <taxon>PACMAD clade</taxon>
        <taxon>Arundinoideae</taxon>
        <taxon>Arundineae</taxon>
        <taxon>Arundo</taxon>
    </lineage>
</organism>
<dbReference type="EMBL" id="GBRH01196403">
    <property type="protein sequence ID" value="JAE01493.1"/>
    <property type="molecule type" value="Transcribed_RNA"/>
</dbReference>
<dbReference type="AlphaFoldDB" id="A0A0A9EZN5"/>
<name>A0A0A9EZN5_ARUDO</name>
<sequence length="38" mass="4431">MKKKKWNCHFTLNTTKKFVLFMHNIGARSSSQNMGKTS</sequence>
<reference evidence="1" key="1">
    <citation type="submission" date="2014-09" db="EMBL/GenBank/DDBJ databases">
        <authorList>
            <person name="Magalhaes I.L.F."/>
            <person name="Oliveira U."/>
            <person name="Santos F.R."/>
            <person name="Vidigal T.H.D.A."/>
            <person name="Brescovit A.D."/>
            <person name="Santos A.J."/>
        </authorList>
    </citation>
    <scope>NUCLEOTIDE SEQUENCE</scope>
    <source>
        <tissue evidence="1">Shoot tissue taken approximately 20 cm above the soil surface</tissue>
    </source>
</reference>
<accession>A0A0A9EZN5</accession>
<reference evidence="1" key="2">
    <citation type="journal article" date="2015" name="Data Brief">
        <title>Shoot transcriptome of the giant reed, Arundo donax.</title>
        <authorList>
            <person name="Barrero R.A."/>
            <person name="Guerrero F.D."/>
            <person name="Moolhuijzen P."/>
            <person name="Goolsby J.A."/>
            <person name="Tidwell J."/>
            <person name="Bellgard S.E."/>
            <person name="Bellgard M.I."/>
        </authorList>
    </citation>
    <scope>NUCLEOTIDE SEQUENCE</scope>
    <source>
        <tissue evidence="1">Shoot tissue taken approximately 20 cm above the soil surface</tissue>
    </source>
</reference>
<proteinExistence type="predicted"/>
<protein>
    <submittedName>
        <fullName evidence="1">Uncharacterized protein</fullName>
    </submittedName>
</protein>